<dbReference type="GeneID" id="113401644"/>
<keyword evidence="2" id="KW-1133">Transmembrane helix</keyword>
<sequence length="353" mass="39245">MAGTKFCGSTSRLLLLSVPAFIMLSGAVVTEKTRSCYWCGPLAEQVHRSQRAPPCEAIDNQVTVCDPDFPYCAVIATSPPYVESRLCVKLYQDECYPLFCNSTKTWKMTCPCRGELCNGHNTEREDEAFAILAKLVTKTRTTRIKKRTQQSTAKFIPSGDVKTLIVTNISVIENNEMNNNLDNNITGNVQVTEIMLSDEPILQDMKREDVPSSEMSSTLDGIKEIDRTTSTLNNSDDNNINTSPASKDVTTATEITKTEKMVDNIVKPSEELPAAEALQQNTTPKGSSEKTTLPTTSSYETTYQTTTDGDPETTTMNNEKKKNGGNKAYINIYIIFLTFIPLHIYKYSSSYLH</sequence>
<evidence type="ECO:0000313" key="4">
    <source>
        <dbReference type="Proteomes" id="UP001652626"/>
    </source>
</evidence>
<reference evidence="5" key="1">
    <citation type="submission" date="2025-08" db="UniProtKB">
        <authorList>
            <consortium name="RefSeq"/>
        </authorList>
    </citation>
    <scope>IDENTIFICATION</scope>
    <source>
        <tissue evidence="5">Whole body</tissue>
    </source>
</reference>
<keyword evidence="3" id="KW-0732">Signal</keyword>
<feature type="region of interest" description="Disordered" evidence="1">
    <location>
        <begin position="228"/>
        <end position="249"/>
    </location>
</feature>
<evidence type="ECO:0000313" key="5">
    <source>
        <dbReference type="RefSeq" id="XP_026497421.2"/>
    </source>
</evidence>
<dbReference type="RefSeq" id="XP_026497421.2">
    <property type="nucleotide sequence ID" value="XM_026641636.2"/>
</dbReference>
<evidence type="ECO:0000256" key="3">
    <source>
        <dbReference type="SAM" id="SignalP"/>
    </source>
</evidence>
<dbReference type="AlphaFoldDB" id="A0A8B8INI8"/>
<name>A0A8B8INI8_VANTA</name>
<feature type="signal peptide" evidence="3">
    <location>
        <begin position="1"/>
        <end position="30"/>
    </location>
</feature>
<evidence type="ECO:0000256" key="1">
    <source>
        <dbReference type="SAM" id="MobiDB-lite"/>
    </source>
</evidence>
<proteinExistence type="predicted"/>
<feature type="region of interest" description="Disordered" evidence="1">
    <location>
        <begin position="276"/>
        <end position="322"/>
    </location>
</feature>
<organism evidence="4 5">
    <name type="scientific">Vanessa tameamea</name>
    <name type="common">Kamehameha butterfly</name>
    <dbReference type="NCBI Taxonomy" id="334116"/>
    <lineage>
        <taxon>Eukaryota</taxon>
        <taxon>Metazoa</taxon>
        <taxon>Ecdysozoa</taxon>
        <taxon>Arthropoda</taxon>
        <taxon>Hexapoda</taxon>
        <taxon>Insecta</taxon>
        <taxon>Pterygota</taxon>
        <taxon>Neoptera</taxon>
        <taxon>Endopterygota</taxon>
        <taxon>Lepidoptera</taxon>
        <taxon>Glossata</taxon>
        <taxon>Ditrysia</taxon>
        <taxon>Papilionoidea</taxon>
        <taxon>Nymphalidae</taxon>
        <taxon>Nymphalinae</taxon>
        <taxon>Vanessa</taxon>
    </lineage>
</organism>
<evidence type="ECO:0000256" key="2">
    <source>
        <dbReference type="SAM" id="Phobius"/>
    </source>
</evidence>
<dbReference type="OMA" id="CPCRGEL"/>
<dbReference type="Proteomes" id="UP001652626">
    <property type="component" value="Chromosome 20"/>
</dbReference>
<keyword evidence="2" id="KW-0472">Membrane</keyword>
<feature type="chain" id="PRO_5047315660" evidence="3">
    <location>
        <begin position="31"/>
        <end position="353"/>
    </location>
</feature>
<keyword evidence="4" id="KW-1185">Reference proteome</keyword>
<keyword evidence="2" id="KW-0812">Transmembrane</keyword>
<protein>
    <submittedName>
        <fullName evidence="5">Uncharacterized protein LOC113401644</fullName>
    </submittedName>
</protein>
<gene>
    <name evidence="5" type="primary">LOC113401644</name>
</gene>
<accession>A0A8B8INI8</accession>
<feature type="compositionally biased region" description="Low complexity" evidence="1">
    <location>
        <begin position="291"/>
        <end position="317"/>
    </location>
</feature>
<feature type="compositionally biased region" description="Low complexity" evidence="1">
    <location>
        <begin position="228"/>
        <end position="243"/>
    </location>
</feature>
<feature type="transmembrane region" description="Helical" evidence="2">
    <location>
        <begin position="328"/>
        <end position="345"/>
    </location>
</feature>
<dbReference type="OrthoDB" id="7448016at2759"/>
<feature type="compositionally biased region" description="Polar residues" evidence="1">
    <location>
        <begin position="278"/>
        <end position="290"/>
    </location>
</feature>